<organism evidence="4 5">
    <name type="scientific">Leifsonia shinshuensis</name>
    <dbReference type="NCBI Taxonomy" id="150026"/>
    <lineage>
        <taxon>Bacteria</taxon>
        <taxon>Bacillati</taxon>
        <taxon>Actinomycetota</taxon>
        <taxon>Actinomycetes</taxon>
        <taxon>Micrococcales</taxon>
        <taxon>Microbacteriaceae</taxon>
        <taxon>Leifsonia</taxon>
    </lineage>
</organism>
<sequence>MASDPTPPADSFPYVAPPPPPPTGADPGGQAAAPFAPSPYAPSPAASYPPGAYPPGAYPPGAYPPGAYPPAASPYGSYPPAPTTNVLAIVGFVASFFVGLAGIICGHIALSQIRRTGEKGRGLALAATIIGYVQVALWFLWIAAVILIAVAGGVAHTVAAEASASPSAPNSDCITLESAAQSLSNSLTNLEASDWRNAPGDAKAKVVEAWTRFEDQTSSIADQTMSDGINTEDDNLSALSTALVDYEAAAPGQGDQAAVTNALTKASDGLRTLTSTCG</sequence>
<feature type="transmembrane region" description="Helical" evidence="2">
    <location>
        <begin position="86"/>
        <end position="110"/>
    </location>
</feature>
<keyword evidence="2" id="KW-0472">Membrane</keyword>
<feature type="transmembrane region" description="Helical" evidence="2">
    <location>
        <begin position="122"/>
        <end position="155"/>
    </location>
</feature>
<evidence type="ECO:0000259" key="3">
    <source>
        <dbReference type="Pfam" id="PF13828"/>
    </source>
</evidence>
<dbReference type="InterPro" id="IPR025241">
    <property type="entry name" value="DUF4190"/>
</dbReference>
<dbReference type="AlphaFoldDB" id="A0A853CMB5"/>
<accession>A0A853CMB5</accession>
<reference evidence="4 5" key="1">
    <citation type="submission" date="2020-07" db="EMBL/GenBank/DDBJ databases">
        <title>Sequencing the genomes of 1000 actinobacteria strains.</title>
        <authorList>
            <person name="Klenk H.-P."/>
        </authorList>
    </citation>
    <scope>NUCLEOTIDE SEQUENCE [LARGE SCALE GENOMIC DNA]</scope>
    <source>
        <strain evidence="4 5">DSM 15165</strain>
    </source>
</reference>
<comment type="caution">
    <text evidence="4">The sequence shown here is derived from an EMBL/GenBank/DDBJ whole genome shotgun (WGS) entry which is preliminary data.</text>
</comment>
<evidence type="ECO:0000256" key="2">
    <source>
        <dbReference type="SAM" id="Phobius"/>
    </source>
</evidence>
<dbReference type="Pfam" id="PF13828">
    <property type="entry name" value="DUF4190"/>
    <property type="match status" value="1"/>
</dbReference>
<evidence type="ECO:0000256" key="1">
    <source>
        <dbReference type="SAM" id="MobiDB-lite"/>
    </source>
</evidence>
<feature type="domain" description="DUF4190" evidence="3">
    <location>
        <begin position="86"/>
        <end position="140"/>
    </location>
</feature>
<feature type="region of interest" description="Disordered" evidence="1">
    <location>
        <begin position="1"/>
        <end position="45"/>
    </location>
</feature>
<dbReference type="RefSeq" id="WP_179603926.1">
    <property type="nucleotide sequence ID" value="NZ_BAABEH010000001.1"/>
</dbReference>
<name>A0A853CMB5_9MICO</name>
<feature type="compositionally biased region" description="Pro residues" evidence="1">
    <location>
        <begin position="1"/>
        <end position="24"/>
    </location>
</feature>
<evidence type="ECO:0000313" key="5">
    <source>
        <dbReference type="Proteomes" id="UP000578352"/>
    </source>
</evidence>
<dbReference type="EMBL" id="JACCFL010000001">
    <property type="protein sequence ID" value="NYJ21787.1"/>
    <property type="molecule type" value="Genomic_DNA"/>
</dbReference>
<keyword evidence="2" id="KW-1133">Transmembrane helix</keyword>
<evidence type="ECO:0000313" key="4">
    <source>
        <dbReference type="EMBL" id="NYJ21787.1"/>
    </source>
</evidence>
<dbReference type="Proteomes" id="UP000578352">
    <property type="component" value="Unassembled WGS sequence"/>
</dbReference>
<keyword evidence="2" id="KW-0812">Transmembrane</keyword>
<proteinExistence type="predicted"/>
<protein>
    <recommendedName>
        <fullName evidence="3">DUF4190 domain-containing protein</fullName>
    </recommendedName>
</protein>
<gene>
    <name evidence="4" type="ORF">HNR13_000074</name>
</gene>